<evidence type="ECO:0000259" key="3">
    <source>
        <dbReference type="PROSITE" id="PS01033"/>
    </source>
</evidence>
<dbReference type="InterPro" id="IPR012292">
    <property type="entry name" value="Globin/Proto"/>
</dbReference>
<comment type="caution">
    <text evidence="4">The sequence shown here is derived from an EMBL/GenBank/DDBJ whole genome shotgun (WGS) entry which is preliminary data.</text>
</comment>
<dbReference type="Gene3D" id="1.10.490.10">
    <property type="entry name" value="Globins"/>
    <property type="match status" value="1"/>
</dbReference>
<dbReference type="InterPro" id="IPR000971">
    <property type="entry name" value="Globin"/>
</dbReference>
<evidence type="ECO:0000256" key="1">
    <source>
        <dbReference type="RuleBase" id="RU000356"/>
    </source>
</evidence>
<keyword evidence="5" id="KW-1185">Reference proteome</keyword>
<feature type="compositionally biased region" description="Basic and acidic residues" evidence="2">
    <location>
        <begin position="184"/>
        <end position="198"/>
    </location>
</feature>
<keyword evidence="1" id="KW-0479">Metal-binding</keyword>
<sequence length="217" mass="23696">MMESREAAGEAIFAAIFEAAPSLQELFKTARAVHAMRFTNVLNSAMQVLDNPRDLKILAETVGFGHLNLEVTAPKGAVFRDSILDLFESELGDALSNEGRAGWEVILNYIIGACIYVRRTYAERLRVLAASWEKANNREPARNGLLMGSRLSGSGSSLGSGDRRGRDAEKKASSQLQSPQHSGEVGKKGESGSSEENRAVTQISKKQRTSFKEMFEA</sequence>
<protein>
    <recommendedName>
        <fullName evidence="3">Globin domain-containing protein</fullName>
    </recommendedName>
</protein>
<evidence type="ECO:0000313" key="4">
    <source>
        <dbReference type="EMBL" id="CAK0807287.1"/>
    </source>
</evidence>
<dbReference type="SUPFAM" id="SSF46458">
    <property type="entry name" value="Globin-like"/>
    <property type="match status" value="1"/>
</dbReference>
<keyword evidence="1" id="KW-0813">Transport</keyword>
<organism evidence="4 5">
    <name type="scientific">Prorocentrum cordatum</name>
    <dbReference type="NCBI Taxonomy" id="2364126"/>
    <lineage>
        <taxon>Eukaryota</taxon>
        <taxon>Sar</taxon>
        <taxon>Alveolata</taxon>
        <taxon>Dinophyceae</taxon>
        <taxon>Prorocentrales</taxon>
        <taxon>Prorocentraceae</taxon>
        <taxon>Prorocentrum</taxon>
    </lineage>
</organism>
<keyword evidence="1" id="KW-0349">Heme</keyword>
<name>A0ABN9QME0_9DINO</name>
<dbReference type="InterPro" id="IPR009050">
    <property type="entry name" value="Globin-like_sf"/>
</dbReference>
<feature type="domain" description="Globin" evidence="3">
    <location>
        <begin position="1"/>
        <end position="119"/>
    </location>
</feature>
<dbReference type="EMBL" id="CAUYUJ010003892">
    <property type="protein sequence ID" value="CAK0807287.1"/>
    <property type="molecule type" value="Genomic_DNA"/>
</dbReference>
<feature type="compositionally biased region" description="Low complexity" evidence="2">
    <location>
        <begin position="144"/>
        <end position="160"/>
    </location>
</feature>
<feature type="compositionally biased region" description="Basic and acidic residues" evidence="2">
    <location>
        <begin position="161"/>
        <end position="172"/>
    </location>
</feature>
<reference evidence="4" key="1">
    <citation type="submission" date="2023-10" db="EMBL/GenBank/DDBJ databases">
        <authorList>
            <person name="Chen Y."/>
            <person name="Shah S."/>
            <person name="Dougan E. K."/>
            <person name="Thang M."/>
            <person name="Chan C."/>
        </authorList>
    </citation>
    <scope>NUCLEOTIDE SEQUENCE [LARGE SCALE GENOMIC DNA]</scope>
</reference>
<dbReference type="Proteomes" id="UP001189429">
    <property type="component" value="Unassembled WGS sequence"/>
</dbReference>
<comment type="similarity">
    <text evidence="1">Belongs to the globin family.</text>
</comment>
<evidence type="ECO:0000313" key="5">
    <source>
        <dbReference type="Proteomes" id="UP001189429"/>
    </source>
</evidence>
<proteinExistence type="inferred from homology"/>
<dbReference type="CDD" id="cd01040">
    <property type="entry name" value="Mb-like"/>
    <property type="match status" value="1"/>
</dbReference>
<feature type="region of interest" description="Disordered" evidence="2">
    <location>
        <begin position="143"/>
        <end position="217"/>
    </location>
</feature>
<evidence type="ECO:0000256" key="2">
    <source>
        <dbReference type="SAM" id="MobiDB-lite"/>
    </source>
</evidence>
<gene>
    <name evidence="4" type="ORF">PCOR1329_LOCUS13211</name>
</gene>
<keyword evidence="1" id="KW-0561">Oxygen transport</keyword>
<dbReference type="PROSITE" id="PS01033">
    <property type="entry name" value="GLOBIN"/>
    <property type="match status" value="1"/>
</dbReference>
<dbReference type="Pfam" id="PF00042">
    <property type="entry name" value="Globin"/>
    <property type="match status" value="1"/>
</dbReference>
<keyword evidence="1" id="KW-0408">Iron</keyword>
<dbReference type="InterPro" id="IPR044399">
    <property type="entry name" value="Mb-like_M"/>
</dbReference>
<accession>A0ABN9QME0</accession>